<keyword evidence="2" id="KW-0418">Kinase</keyword>
<evidence type="ECO:0000256" key="1">
    <source>
        <dbReference type="SAM" id="Phobius"/>
    </source>
</evidence>
<dbReference type="EMBL" id="RKLT01000004">
    <property type="protein sequence ID" value="MBX0295944.1"/>
    <property type="molecule type" value="Genomic_DNA"/>
</dbReference>
<feature type="transmembrane region" description="Helical" evidence="1">
    <location>
        <begin position="129"/>
        <end position="157"/>
    </location>
</feature>
<feature type="transmembrane region" description="Helical" evidence="1">
    <location>
        <begin position="35"/>
        <end position="56"/>
    </location>
</feature>
<reference evidence="2 3" key="1">
    <citation type="submission" date="2021-06" db="EMBL/GenBank/DDBJ databases">
        <title>Halomicroarcula sp. a new haloarchaeum isolated from saline soil.</title>
        <authorList>
            <person name="Duran-Viseras A."/>
            <person name="Sanchez-Porro C."/>
            <person name="Ventosa A."/>
        </authorList>
    </citation>
    <scope>NUCLEOTIDE SEQUENCE [LARGE SCALE GENOMIC DNA]</scope>
    <source>
        <strain evidence="2 3">F27</strain>
    </source>
</reference>
<comment type="caution">
    <text evidence="2">The sequence shown here is derived from an EMBL/GenBank/DDBJ whole genome shotgun (WGS) entry which is preliminary data.</text>
</comment>
<sequence>MADEVARRLVHVTGATVPLAHVLAPDVVTWRVVQAFLALALAIVVVLEFLRLSVGLDWAIYDRLTRPYEQENPAGYALYIVGMALVAGSVGVLGMPVAVAVSAMLMLAIGDPISGLLGSNDASTVKQVWVLLAMFGVCTLLASPFVSPAAAVLGGLAATFADGVKPTVAGYVVDDNFSIPVLAAAAMWAGVAYLGSF</sequence>
<protein>
    <submittedName>
        <fullName evidence="2">Dolichol kinase</fullName>
    </submittedName>
</protein>
<gene>
    <name evidence="2" type="ORF">EGH23_13770</name>
</gene>
<feature type="transmembrane region" description="Helical" evidence="1">
    <location>
        <begin position="76"/>
        <end position="109"/>
    </location>
</feature>
<dbReference type="GO" id="GO:0004143">
    <property type="term" value="F:ATP-dependent diacylglycerol kinase activity"/>
    <property type="evidence" value="ECO:0007669"/>
    <property type="project" value="InterPro"/>
</dbReference>
<dbReference type="AlphaFoldDB" id="A0AAW4PDE4"/>
<name>A0AAW4PDE4_9EURY</name>
<keyword evidence="1" id="KW-1133">Transmembrane helix</keyword>
<dbReference type="PANTHER" id="PTHR31303">
    <property type="entry name" value="CTP-DEPENDENT DIACYLGLYCEROL KINASE 1"/>
    <property type="match status" value="1"/>
</dbReference>
<proteinExistence type="predicted"/>
<evidence type="ECO:0000313" key="3">
    <source>
        <dbReference type="Proteomes" id="UP001430455"/>
    </source>
</evidence>
<keyword evidence="1" id="KW-0812">Transmembrane</keyword>
<evidence type="ECO:0000313" key="2">
    <source>
        <dbReference type="EMBL" id="MBX0295944.1"/>
    </source>
</evidence>
<dbReference type="Proteomes" id="UP001430455">
    <property type="component" value="Unassembled WGS sequence"/>
</dbReference>
<dbReference type="PANTHER" id="PTHR31303:SF1">
    <property type="entry name" value="CTP-DEPENDENT DIACYLGLYCEROL KINASE 1"/>
    <property type="match status" value="1"/>
</dbReference>
<dbReference type="InterPro" id="IPR037997">
    <property type="entry name" value="Dgk1-like"/>
</dbReference>
<accession>A0AAW4PDE4</accession>
<organism evidence="2 3">
    <name type="scientific">Haloarcula nitratireducens</name>
    <dbReference type="NCBI Taxonomy" id="2487749"/>
    <lineage>
        <taxon>Archaea</taxon>
        <taxon>Methanobacteriati</taxon>
        <taxon>Methanobacteriota</taxon>
        <taxon>Stenosarchaea group</taxon>
        <taxon>Halobacteria</taxon>
        <taxon>Halobacteriales</taxon>
        <taxon>Haloarculaceae</taxon>
        <taxon>Haloarcula</taxon>
    </lineage>
</organism>
<keyword evidence="1" id="KW-0472">Membrane</keyword>
<keyword evidence="3" id="KW-1185">Reference proteome</keyword>
<feature type="transmembrane region" description="Helical" evidence="1">
    <location>
        <begin position="177"/>
        <end position="195"/>
    </location>
</feature>
<keyword evidence="2" id="KW-0808">Transferase</keyword>
<dbReference type="RefSeq" id="WP_220580552.1">
    <property type="nucleotide sequence ID" value="NZ_RKLT01000004.1"/>
</dbReference>